<sequence>MKQCGTVVSLEGKMAKVLMQRQASCGDCTACKMGQEEMKLEVKALNNANAQVGQRVEIDMEHQNVLAAAFIVYMIPLFALMMGIFAGNAMLSALGVENYRDLLTAFAGFIFMATSFMVIKIRENKFKTNKDFTPIISEIVE</sequence>
<dbReference type="InterPro" id="IPR007359">
    <property type="entry name" value="SigmaE_reg_RseC_MucC"/>
</dbReference>
<dbReference type="PANTHER" id="PTHR35867">
    <property type="entry name" value="PROTEIN RSEC"/>
    <property type="match status" value="1"/>
</dbReference>
<keyword evidence="1" id="KW-0472">Membrane</keyword>
<organism evidence="2 3">
    <name type="scientific">Alkaliphilus metalliredigens (strain QYMF)</name>
    <dbReference type="NCBI Taxonomy" id="293826"/>
    <lineage>
        <taxon>Bacteria</taxon>
        <taxon>Bacillati</taxon>
        <taxon>Bacillota</taxon>
        <taxon>Clostridia</taxon>
        <taxon>Peptostreptococcales</taxon>
        <taxon>Natronincolaceae</taxon>
        <taxon>Alkaliphilus</taxon>
    </lineage>
</organism>
<evidence type="ECO:0000313" key="2">
    <source>
        <dbReference type="EMBL" id="ABR48516.1"/>
    </source>
</evidence>
<dbReference type="KEGG" id="amt:Amet_2362"/>
<dbReference type="STRING" id="293826.Amet_2362"/>
<dbReference type="PIRSF" id="PIRSF004923">
    <property type="entry name" value="RseC"/>
    <property type="match status" value="1"/>
</dbReference>
<dbReference type="OrthoDB" id="307768at2"/>
<reference evidence="3" key="1">
    <citation type="journal article" date="2016" name="Genome Announc.">
        <title>Complete genome sequence of Alkaliphilus metalliredigens strain QYMF, an alkaliphilic and metal-reducing bacterium isolated from borax-contaminated leachate ponds.</title>
        <authorList>
            <person name="Hwang C."/>
            <person name="Copeland A."/>
            <person name="Lucas S."/>
            <person name="Lapidus A."/>
            <person name="Barry K."/>
            <person name="Detter J.C."/>
            <person name="Glavina Del Rio T."/>
            <person name="Hammon N."/>
            <person name="Israni S."/>
            <person name="Dalin E."/>
            <person name="Tice H."/>
            <person name="Pitluck S."/>
            <person name="Chertkov O."/>
            <person name="Brettin T."/>
            <person name="Bruce D."/>
            <person name="Han C."/>
            <person name="Schmutz J."/>
            <person name="Larimer F."/>
            <person name="Land M.L."/>
            <person name="Hauser L."/>
            <person name="Kyrpides N."/>
            <person name="Mikhailova N."/>
            <person name="Ye Q."/>
            <person name="Zhou J."/>
            <person name="Richardson P."/>
            <person name="Fields M.W."/>
        </authorList>
    </citation>
    <scope>NUCLEOTIDE SEQUENCE [LARGE SCALE GENOMIC DNA]</scope>
    <source>
        <strain evidence="3">QYMF</strain>
    </source>
</reference>
<dbReference type="PANTHER" id="PTHR35867:SF1">
    <property type="entry name" value="PROTEIN RSEC"/>
    <property type="match status" value="1"/>
</dbReference>
<evidence type="ECO:0000313" key="3">
    <source>
        <dbReference type="Proteomes" id="UP000001572"/>
    </source>
</evidence>
<dbReference type="InterPro" id="IPR026268">
    <property type="entry name" value="RseC"/>
</dbReference>
<dbReference type="eggNOG" id="COG3086">
    <property type="taxonomic scope" value="Bacteria"/>
</dbReference>
<accession>A6TQP8</accession>
<protein>
    <submittedName>
        <fullName evidence="2">Positive regulator of sigma E, RseC/MucC</fullName>
    </submittedName>
</protein>
<gene>
    <name evidence="2" type="ordered locus">Amet_2362</name>
</gene>
<feature type="transmembrane region" description="Helical" evidence="1">
    <location>
        <begin position="102"/>
        <end position="121"/>
    </location>
</feature>
<keyword evidence="1" id="KW-0812">Transmembrane</keyword>
<dbReference type="Pfam" id="PF04246">
    <property type="entry name" value="RseC_MucC"/>
    <property type="match status" value="1"/>
</dbReference>
<proteinExistence type="predicted"/>
<dbReference type="HOGENOM" id="CLU_124911_2_1_9"/>
<dbReference type="AlphaFoldDB" id="A6TQP8"/>
<keyword evidence="3" id="KW-1185">Reference proteome</keyword>
<dbReference type="RefSeq" id="WP_012063491.1">
    <property type="nucleotide sequence ID" value="NC_009633.1"/>
</dbReference>
<feature type="transmembrane region" description="Helical" evidence="1">
    <location>
        <begin position="65"/>
        <end position="90"/>
    </location>
</feature>
<evidence type="ECO:0000256" key="1">
    <source>
        <dbReference type="SAM" id="Phobius"/>
    </source>
</evidence>
<dbReference type="Proteomes" id="UP000001572">
    <property type="component" value="Chromosome"/>
</dbReference>
<dbReference type="EMBL" id="CP000724">
    <property type="protein sequence ID" value="ABR48516.1"/>
    <property type="molecule type" value="Genomic_DNA"/>
</dbReference>
<keyword evidence="1" id="KW-1133">Transmembrane helix</keyword>
<name>A6TQP8_ALKMQ</name>